<evidence type="ECO:0000313" key="2">
    <source>
        <dbReference type="Proteomes" id="UP000027466"/>
    </source>
</evidence>
<dbReference type="AlphaFoldDB" id="A0A069PUX8"/>
<organism evidence="1 2">
    <name type="scientific">Caballeronia glathei</name>
    <dbReference type="NCBI Taxonomy" id="60547"/>
    <lineage>
        <taxon>Bacteria</taxon>
        <taxon>Pseudomonadati</taxon>
        <taxon>Pseudomonadota</taxon>
        <taxon>Betaproteobacteria</taxon>
        <taxon>Burkholderiales</taxon>
        <taxon>Burkholderiaceae</taxon>
        <taxon>Caballeronia</taxon>
    </lineage>
</organism>
<gene>
    <name evidence="1" type="ORF">BG61_20640</name>
</gene>
<sequence>MRAIFQIIANGDDITRVIQDRVLRIHTVDKPGLDADECEIELDDRDGKIEFPPKGATLKVSLGWEGQGLAFLGEYAIDEISLKGPPASVLIRGRPANMRATSKTHRYGSWENTKLADIVGDVARRNQWTPVCAIDVLVPRADQFGESDLHFITRLSRQHGATATVKAGKLIVAGRGAGKSASGFPLPSIMLTPNMLLDYEITFADRASFAAVRTKVHDVKTGKKIDLVIPNPDAPKGAAAVHTERHAFASSEAAKAAANARLQKLNHHTAKSTMLMQGRADFSAEKTVTLKGFKKQADGDFLIESVTHDYAGRSWETRVELNAGNKGKAKVGHEKKKGKRINLVVPAPSK</sequence>
<protein>
    <submittedName>
        <fullName evidence="1">Phage late control D protein</fullName>
    </submittedName>
</protein>
<dbReference type="SUPFAM" id="SSF69279">
    <property type="entry name" value="Phage tail proteins"/>
    <property type="match status" value="1"/>
</dbReference>
<comment type="caution">
    <text evidence="1">The sequence shown here is derived from an EMBL/GenBank/DDBJ whole genome shotgun (WGS) entry which is preliminary data.</text>
</comment>
<reference evidence="1 2" key="1">
    <citation type="submission" date="2014-03" db="EMBL/GenBank/DDBJ databases">
        <title>Draft Genome Sequences of Four Burkholderia Strains.</title>
        <authorList>
            <person name="Liu X.Y."/>
            <person name="Li C.X."/>
            <person name="Xu J.H."/>
        </authorList>
    </citation>
    <scope>NUCLEOTIDE SEQUENCE [LARGE SCALE GENOMIC DNA]</scope>
    <source>
        <strain evidence="1 2">DSM 50014</strain>
    </source>
</reference>
<dbReference type="Proteomes" id="UP000027466">
    <property type="component" value="Unassembled WGS sequence"/>
</dbReference>
<dbReference type="RefSeq" id="WP_035936314.1">
    <property type="nucleotide sequence ID" value="NZ_CADFFX010000009.1"/>
</dbReference>
<dbReference type="PANTHER" id="PTHR35862">
    <property type="entry name" value="FELS-2 PROPHAGE PROTEIN"/>
    <property type="match status" value="1"/>
</dbReference>
<evidence type="ECO:0000313" key="1">
    <source>
        <dbReference type="EMBL" id="KDR41121.1"/>
    </source>
</evidence>
<dbReference type="Pfam" id="PF05954">
    <property type="entry name" value="Phage_GPD"/>
    <property type="match status" value="1"/>
</dbReference>
<keyword evidence="2" id="KW-1185">Reference proteome</keyword>
<dbReference type="PANTHER" id="PTHR35862:SF3">
    <property type="entry name" value="FELS-2 PROPHAGE PROTEIN"/>
    <property type="match status" value="1"/>
</dbReference>
<dbReference type="EMBL" id="JFHC01000031">
    <property type="protein sequence ID" value="KDR41121.1"/>
    <property type="molecule type" value="Genomic_DNA"/>
</dbReference>
<proteinExistence type="predicted"/>
<accession>A0A069PUX8</accession>
<name>A0A069PUX8_9BURK</name>
<dbReference type="InterPro" id="IPR052726">
    <property type="entry name" value="Phage_Baseplate_Hub"/>
</dbReference>
<dbReference type="STRING" id="60547.GCA_000751215_04794"/>